<evidence type="ECO:0000256" key="2">
    <source>
        <dbReference type="ARBA" id="ARBA00022692"/>
    </source>
</evidence>
<evidence type="ECO:0000256" key="6">
    <source>
        <dbReference type="SAM" id="Phobius"/>
    </source>
</evidence>
<keyword evidence="9" id="KW-1185">Reference proteome</keyword>
<feature type="transmembrane region" description="Helical" evidence="6">
    <location>
        <begin position="145"/>
        <end position="164"/>
    </location>
</feature>
<dbReference type="Pfam" id="PF00001">
    <property type="entry name" value="7tm_1"/>
    <property type="match status" value="1"/>
</dbReference>
<sequence>MNSTVLNDNEEQFEGKWVCQIMAAEGVIGVLGNILVCFVIIRAKCLHNKSNYLLVNLAVADMLVCLHAFLFKLLSTESCALNSFVPVSLVGRQIFCRFLASQFLVRALSYASAYNLCVVTLERYVAIVHPLQYERKLTATRMKTLIALIWMISFVFCLPLLFTIQPSDDPDQACSDITYPHQMLPVLFSIFSFLSGYLLPIALMSLAYYKIQATLKRQAQVLSLQQVKGAAYDLVIARQRLVSMLTIVLGALIILWTPCHVAYLLCLRPATIGPFLFCASKNYRNTIEICSLAYYFNSVINPIIYEFKYKKFRKALKIAFCSCFNKHTRNRVDIEMVPF</sequence>
<dbReference type="EnsemblMetazoa" id="XM_038190021.1">
    <property type="protein sequence ID" value="XP_038045949.1"/>
    <property type="gene ID" value="LOC119720366"/>
</dbReference>
<dbReference type="PROSITE" id="PS00237">
    <property type="entry name" value="G_PROTEIN_RECEP_F1_1"/>
    <property type="match status" value="1"/>
</dbReference>
<keyword evidence="2 5" id="KW-0812">Transmembrane</keyword>
<feature type="transmembrane region" description="Helical" evidence="6">
    <location>
        <begin position="53"/>
        <end position="74"/>
    </location>
</feature>
<dbReference type="AlphaFoldDB" id="A0A913Z273"/>
<keyword evidence="5" id="KW-0675">Receptor</keyword>
<dbReference type="Proteomes" id="UP000887568">
    <property type="component" value="Unplaced"/>
</dbReference>
<dbReference type="PANTHER" id="PTHR45698:SF1">
    <property type="entry name" value="TRACE AMINE-ASSOCIATED RECEPTOR 13C-LIKE"/>
    <property type="match status" value="1"/>
</dbReference>
<evidence type="ECO:0000256" key="3">
    <source>
        <dbReference type="ARBA" id="ARBA00022989"/>
    </source>
</evidence>
<dbReference type="SUPFAM" id="SSF81321">
    <property type="entry name" value="Family A G protein-coupled receptor-like"/>
    <property type="match status" value="1"/>
</dbReference>
<dbReference type="Gene3D" id="1.20.1070.10">
    <property type="entry name" value="Rhodopsin 7-helix transmembrane proteins"/>
    <property type="match status" value="1"/>
</dbReference>
<protein>
    <recommendedName>
        <fullName evidence="7">G-protein coupled receptors family 1 profile domain-containing protein</fullName>
    </recommendedName>
</protein>
<feature type="transmembrane region" description="Helical" evidence="6">
    <location>
        <begin position="241"/>
        <end position="265"/>
    </location>
</feature>
<comment type="similarity">
    <text evidence="5">Belongs to the G-protein coupled receptor 1 family.</text>
</comment>
<keyword evidence="4 6" id="KW-0472">Membrane</keyword>
<evidence type="ECO:0000259" key="7">
    <source>
        <dbReference type="PROSITE" id="PS50262"/>
    </source>
</evidence>
<dbReference type="GeneID" id="119720366"/>
<evidence type="ECO:0000256" key="4">
    <source>
        <dbReference type="ARBA" id="ARBA00023136"/>
    </source>
</evidence>
<feature type="domain" description="G-protein coupled receptors family 1 profile" evidence="7">
    <location>
        <begin position="32"/>
        <end position="305"/>
    </location>
</feature>
<comment type="subcellular location">
    <subcellularLocation>
        <location evidence="1">Membrane</location>
    </subcellularLocation>
</comment>
<dbReference type="PROSITE" id="PS50262">
    <property type="entry name" value="G_PROTEIN_RECEP_F1_2"/>
    <property type="match status" value="1"/>
</dbReference>
<proteinExistence type="inferred from homology"/>
<dbReference type="CDD" id="cd00637">
    <property type="entry name" value="7tm_classA_rhodopsin-like"/>
    <property type="match status" value="1"/>
</dbReference>
<evidence type="ECO:0000313" key="8">
    <source>
        <dbReference type="EnsemblMetazoa" id="XP_038045949.1"/>
    </source>
</evidence>
<dbReference type="GO" id="GO:0016020">
    <property type="term" value="C:membrane"/>
    <property type="evidence" value="ECO:0007669"/>
    <property type="project" value="UniProtKB-SubCell"/>
</dbReference>
<dbReference type="PRINTS" id="PR00237">
    <property type="entry name" value="GPCRRHODOPSN"/>
</dbReference>
<dbReference type="PANTHER" id="PTHR45698">
    <property type="entry name" value="TRACE AMINE-ASSOCIATED RECEPTOR 19N-RELATED"/>
    <property type="match status" value="1"/>
</dbReference>
<evidence type="ECO:0000256" key="5">
    <source>
        <dbReference type="RuleBase" id="RU000688"/>
    </source>
</evidence>
<keyword evidence="3 6" id="KW-1133">Transmembrane helix</keyword>
<reference evidence="8" key="1">
    <citation type="submission" date="2022-11" db="UniProtKB">
        <authorList>
            <consortium name="EnsemblMetazoa"/>
        </authorList>
    </citation>
    <scope>IDENTIFICATION</scope>
</reference>
<dbReference type="RefSeq" id="XP_038045949.1">
    <property type="nucleotide sequence ID" value="XM_038190021.1"/>
</dbReference>
<dbReference type="InterPro" id="IPR000276">
    <property type="entry name" value="GPCR_Rhodpsn"/>
</dbReference>
<dbReference type="InterPro" id="IPR017452">
    <property type="entry name" value="GPCR_Rhodpsn_7TM"/>
</dbReference>
<keyword evidence="5" id="KW-0297">G-protein coupled receptor</keyword>
<feature type="transmembrane region" description="Helical" evidence="6">
    <location>
        <begin position="184"/>
        <end position="209"/>
    </location>
</feature>
<organism evidence="8 9">
    <name type="scientific">Patiria miniata</name>
    <name type="common">Bat star</name>
    <name type="synonym">Asterina miniata</name>
    <dbReference type="NCBI Taxonomy" id="46514"/>
    <lineage>
        <taxon>Eukaryota</taxon>
        <taxon>Metazoa</taxon>
        <taxon>Echinodermata</taxon>
        <taxon>Eleutherozoa</taxon>
        <taxon>Asterozoa</taxon>
        <taxon>Asteroidea</taxon>
        <taxon>Valvatacea</taxon>
        <taxon>Valvatida</taxon>
        <taxon>Asterinidae</taxon>
        <taxon>Patiria</taxon>
    </lineage>
</organism>
<dbReference type="OrthoDB" id="5962705at2759"/>
<dbReference type="OMA" id="NTIEICS"/>
<dbReference type="SMART" id="SM01381">
    <property type="entry name" value="7TM_GPCR_Srsx"/>
    <property type="match status" value="1"/>
</dbReference>
<feature type="transmembrane region" description="Helical" evidence="6">
    <location>
        <begin position="20"/>
        <end position="41"/>
    </location>
</feature>
<keyword evidence="5" id="KW-0807">Transducer</keyword>
<name>A0A913Z273_PATMI</name>
<dbReference type="GO" id="GO:0004930">
    <property type="term" value="F:G protein-coupled receptor activity"/>
    <property type="evidence" value="ECO:0007669"/>
    <property type="project" value="UniProtKB-KW"/>
</dbReference>
<accession>A0A913Z273</accession>
<evidence type="ECO:0000256" key="1">
    <source>
        <dbReference type="ARBA" id="ARBA00004370"/>
    </source>
</evidence>
<evidence type="ECO:0000313" key="9">
    <source>
        <dbReference type="Proteomes" id="UP000887568"/>
    </source>
</evidence>